<evidence type="ECO:0000313" key="2">
    <source>
        <dbReference type="Proteomes" id="UP000620262"/>
    </source>
</evidence>
<dbReference type="Proteomes" id="UP000620262">
    <property type="component" value="Unassembled WGS sequence"/>
</dbReference>
<name>A0ABR9IK02_RHIVS</name>
<sequence length="201" mass="22279">MEQVMEVVSGTAIYFGKKPSTLVIHVVGMVPSSGWTDAQLSPWFYIVAPSDGVQDFDFYATPPTGISLPVVLPIVAEATARLDVDNYWGEGKPLKGVRIHARKNDIEVPLEEKQEMAPMAEGLPLPWPFPWRAVTKAGGGDLPFPLRFAELIPTNHGAHDLVGMKLRVYHTGDMLTQDYVRDRANIELDPTSQRIVSVWRG</sequence>
<accession>A0ABR9IK02</accession>
<keyword evidence="2" id="KW-1185">Reference proteome</keyword>
<dbReference type="EMBL" id="JADBEC010000001">
    <property type="protein sequence ID" value="MBE1503505.1"/>
    <property type="molecule type" value="Genomic_DNA"/>
</dbReference>
<organism evidence="1 2">
    <name type="scientific">Rhizobium viscosum</name>
    <name type="common">Arthrobacter viscosus</name>
    <dbReference type="NCBI Taxonomy" id="1673"/>
    <lineage>
        <taxon>Bacteria</taxon>
        <taxon>Pseudomonadati</taxon>
        <taxon>Pseudomonadota</taxon>
        <taxon>Alphaproteobacteria</taxon>
        <taxon>Hyphomicrobiales</taxon>
        <taxon>Rhizobiaceae</taxon>
        <taxon>Rhizobium/Agrobacterium group</taxon>
        <taxon>Rhizobium</taxon>
    </lineage>
</organism>
<gene>
    <name evidence="1" type="ORF">H4W29_000686</name>
</gene>
<dbReference type="RefSeq" id="WP_192727670.1">
    <property type="nucleotide sequence ID" value="NZ_BAAAVL010000003.1"/>
</dbReference>
<protein>
    <submittedName>
        <fullName evidence="1">Uncharacterized protein</fullName>
    </submittedName>
</protein>
<reference evidence="1 2" key="1">
    <citation type="submission" date="2020-10" db="EMBL/GenBank/DDBJ databases">
        <title>Sequencing the genomes of 1000 actinobacteria strains.</title>
        <authorList>
            <person name="Klenk H.-P."/>
        </authorList>
    </citation>
    <scope>NUCLEOTIDE SEQUENCE [LARGE SCALE GENOMIC DNA]</scope>
    <source>
        <strain evidence="1 2">DSM 7307</strain>
    </source>
</reference>
<proteinExistence type="predicted"/>
<dbReference type="Gene3D" id="3.30.10.10">
    <property type="entry name" value="Trypsin Inhibitor V, subunit A"/>
    <property type="match status" value="1"/>
</dbReference>
<evidence type="ECO:0000313" key="1">
    <source>
        <dbReference type="EMBL" id="MBE1503505.1"/>
    </source>
</evidence>
<comment type="caution">
    <text evidence="1">The sequence shown here is derived from an EMBL/GenBank/DDBJ whole genome shotgun (WGS) entry which is preliminary data.</text>
</comment>